<dbReference type="GO" id="GO:0003676">
    <property type="term" value="F:nucleic acid binding"/>
    <property type="evidence" value="ECO:0007669"/>
    <property type="project" value="InterPro"/>
</dbReference>
<keyword evidence="5" id="KW-1185">Reference proteome</keyword>
<dbReference type="PROSITE" id="PS50158">
    <property type="entry name" value="ZF_CCHC"/>
    <property type="match status" value="1"/>
</dbReference>
<feature type="region of interest" description="Disordered" evidence="2">
    <location>
        <begin position="318"/>
        <end position="349"/>
    </location>
</feature>
<evidence type="ECO:0000313" key="4">
    <source>
        <dbReference type="EMBL" id="RPA73933.1"/>
    </source>
</evidence>
<dbReference type="InterPro" id="IPR036875">
    <property type="entry name" value="Znf_CCHC_sf"/>
</dbReference>
<name>A0A3N4HJ17_ASCIM</name>
<feature type="compositionally biased region" description="Basic and acidic residues" evidence="2">
    <location>
        <begin position="318"/>
        <end position="341"/>
    </location>
</feature>
<sequence length="349" mass="40139">MGDTEEYKNLEKFDGTNLRQCMKVWKLYLQIKGLYKYVEGSAINKPVVAANPLADVMTPDPVSEDEQEPAAPPRAQGAGTPPPVETQEARQQRILRNHYRAGRRRDRDLIIQAKAQRPSANDINAVEEWEKEAAKVSVLLYNNTIKPLRGDLENLSTPHEMWQKLQTIYGRQSVQIKRQLKKTLEELRFHQGDNADKFYARMMEIFVESDEAGNHLDNDDKNMYIIDALPSSMKSWADSYLARIPTGQDPATTVRDVKLQLIHDEMNGSGSEDDTKKSYYASSRNNKRRDTRRSDKDKTDKSEIRCYRCNKMGHKAWECRSKPASKKTDSDDEKLIRDAKTRIKQKSVS</sequence>
<dbReference type="Pfam" id="PF14223">
    <property type="entry name" value="Retrotran_gag_2"/>
    <property type="match status" value="1"/>
</dbReference>
<feature type="region of interest" description="Disordered" evidence="2">
    <location>
        <begin position="56"/>
        <end position="90"/>
    </location>
</feature>
<dbReference type="GO" id="GO:0008270">
    <property type="term" value="F:zinc ion binding"/>
    <property type="evidence" value="ECO:0007669"/>
    <property type="project" value="UniProtKB-KW"/>
</dbReference>
<dbReference type="SMART" id="SM00343">
    <property type="entry name" value="ZnF_C2HC"/>
    <property type="match status" value="1"/>
</dbReference>
<feature type="region of interest" description="Disordered" evidence="2">
    <location>
        <begin position="265"/>
        <end position="305"/>
    </location>
</feature>
<dbReference type="InterPro" id="IPR001878">
    <property type="entry name" value="Znf_CCHC"/>
</dbReference>
<dbReference type="OrthoDB" id="97058at2759"/>
<dbReference type="EMBL" id="ML119806">
    <property type="protein sequence ID" value="RPA73933.1"/>
    <property type="molecule type" value="Genomic_DNA"/>
</dbReference>
<gene>
    <name evidence="4" type="ORF">BJ508DRAFT_333572</name>
</gene>
<keyword evidence="1" id="KW-0862">Zinc</keyword>
<protein>
    <recommendedName>
        <fullName evidence="3">CCHC-type domain-containing protein</fullName>
    </recommendedName>
</protein>
<feature type="domain" description="CCHC-type" evidence="3">
    <location>
        <begin position="305"/>
        <end position="321"/>
    </location>
</feature>
<evidence type="ECO:0000259" key="3">
    <source>
        <dbReference type="PROSITE" id="PS50158"/>
    </source>
</evidence>
<organism evidence="4 5">
    <name type="scientific">Ascobolus immersus RN42</name>
    <dbReference type="NCBI Taxonomy" id="1160509"/>
    <lineage>
        <taxon>Eukaryota</taxon>
        <taxon>Fungi</taxon>
        <taxon>Dikarya</taxon>
        <taxon>Ascomycota</taxon>
        <taxon>Pezizomycotina</taxon>
        <taxon>Pezizomycetes</taxon>
        <taxon>Pezizales</taxon>
        <taxon>Ascobolaceae</taxon>
        <taxon>Ascobolus</taxon>
    </lineage>
</organism>
<feature type="compositionally biased region" description="Basic and acidic residues" evidence="2">
    <location>
        <begin position="292"/>
        <end position="305"/>
    </location>
</feature>
<evidence type="ECO:0000313" key="5">
    <source>
        <dbReference type="Proteomes" id="UP000275078"/>
    </source>
</evidence>
<dbReference type="SUPFAM" id="SSF57756">
    <property type="entry name" value="Retrovirus zinc finger-like domains"/>
    <property type="match status" value="1"/>
</dbReference>
<dbReference type="Gene3D" id="4.10.60.10">
    <property type="entry name" value="Zinc finger, CCHC-type"/>
    <property type="match status" value="1"/>
</dbReference>
<accession>A0A3N4HJ17</accession>
<keyword evidence="1" id="KW-0863">Zinc-finger</keyword>
<proteinExistence type="predicted"/>
<reference evidence="4 5" key="1">
    <citation type="journal article" date="2018" name="Nat. Ecol. Evol.">
        <title>Pezizomycetes genomes reveal the molecular basis of ectomycorrhizal truffle lifestyle.</title>
        <authorList>
            <person name="Murat C."/>
            <person name="Payen T."/>
            <person name="Noel B."/>
            <person name="Kuo A."/>
            <person name="Morin E."/>
            <person name="Chen J."/>
            <person name="Kohler A."/>
            <person name="Krizsan K."/>
            <person name="Balestrini R."/>
            <person name="Da Silva C."/>
            <person name="Montanini B."/>
            <person name="Hainaut M."/>
            <person name="Levati E."/>
            <person name="Barry K.W."/>
            <person name="Belfiori B."/>
            <person name="Cichocki N."/>
            <person name="Clum A."/>
            <person name="Dockter R.B."/>
            <person name="Fauchery L."/>
            <person name="Guy J."/>
            <person name="Iotti M."/>
            <person name="Le Tacon F."/>
            <person name="Lindquist E.A."/>
            <person name="Lipzen A."/>
            <person name="Malagnac F."/>
            <person name="Mello A."/>
            <person name="Molinier V."/>
            <person name="Miyauchi S."/>
            <person name="Poulain J."/>
            <person name="Riccioni C."/>
            <person name="Rubini A."/>
            <person name="Sitrit Y."/>
            <person name="Splivallo R."/>
            <person name="Traeger S."/>
            <person name="Wang M."/>
            <person name="Zifcakova L."/>
            <person name="Wipf D."/>
            <person name="Zambonelli A."/>
            <person name="Paolocci F."/>
            <person name="Nowrousian M."/>
            <person name="Ottonello S."/>
            <person name="Baldrian P."/>
            <person name="Spatafora J.W."/>
            <person name="Henrissat B."/>
            <person name="Nagy L.G."/>
            <person name="Aury J.M."/>
            <person name="Wincker P."/>
            <person name="Grigoriev I.V."/>
            <person name="Bonfante P."/>
            <person name="Martin F.M."/>
        </authorList>
    </citation>
    <scope>NUCLEOTIDE SEQUENCE [LARGE SCALE GENOMIC DNA]</scope>
    <source>
        <strain evidence="4 5">RN42</strain>
    </source>
</reference>
<dbReference type="Proteomes" id="UP000275078">
    <property type="component" value="Unassembled WGS sequence"/>
</dbReference>
<evidence type="ECO:0000256" key="2">
    <source>
        <dbReference type="SAM" id="MobiDB-lite"/>
    </source>
</evidence>
<dbReference type="AlphaFoldDB" id="A0A3N4HJ17"/>
<keyword evidence="1" id="KW-0479">Metal-binding</keyword>
<evidence type="ECO:0000256" key="1">
    <source>
        <dbReference type="PROSITE-ProRule" id="PRU00047"/>
    </source>
</evidence>